<sequence length="291" mass="32306">MIRRFTSAVLDLTLNPAKVLCALMLSHSQGIEAVEFMISRKTGLPEWKHGLREPMLQTVVAHLPAAVHFTIGAVSLSHQFTLMRAAASQMIMLELHSAITRVFDDSAIIQLDALRNMHLFQTTATTLAAEFLTRVVSRISAPNLEVLTLGNLLDGNETAIPVVVERFPRLVKLLLLDDIPPSGVYLRGNQFPVLHMVVLQADPAEVMKGLRDCQWESIGDALRTMDGQIKQLQCCYRDPVGITGNLFRQLVERRLSVVDRPLSPSIRIVEGLRNPLPGWARFDDDAAGWGT</sequence>
<gene>
    <name evidence="1" type="ORF">V5O48_012799</name>
</gene>
<protein>
    <submittedName>
        <fullName evidence="1">Uncharacterized protein</fullName>
    </submittedName>
</protein>
<accession>A0ABR3F234</accession>
<dbReference type="EMBL" id="JBAHYK010001177">
    <property type="protein sequence ID" value="KAL0569171.1"/>
    <property type="molecule type" value="Genomic_DNA"/>
</dbReference>
<reference evidence="1 2" key="1">
    <citation type="submission" date="2024-02" db="EMBL/GenBank/DDBJ databases">
        <title>A draft genome for the cacao thread blight pathogen Marasmius crinis-equi.</title>
        <authorList>
            <person name="Cohen S.P."/>
            <person name="Baruah I.K."/>
            <person name="Amoako-Attah I."/>
            <person name="Bukari Y."/>
            <person name="Meinhardt L.W."/>
            <person name="Bailey B.A."/>
        </authorList>
    </citation>
    <scope>NUCLEOTIDE SEQUENCE [LARGE SCALE GENOMIC DNA]</scope>
    <source>
        <strain evidence="1 2">GH-76</strain>
    </source>
</reference>
<name>A0ABR3F234_9AGAR</name>
<organism evidence="1 2">
    <name type="scientific">Marasmius crinis-equi</name>
    <dbReference type="NCBI Taxonomy" id="585013"/>
    <lineage>
        <taxon>Eukaryota</taxon>
        <taxon>Fungi</taxon>
        <taxon>Dikarya</taxon>
        <taxon>Basidiomycota</taxon>
        <taxon>Agaricomycotina</taxon>
        <taxon>Agaricomycetes</taxon>
        <taxon>Agaricomycetidae</taxon>
        <taxon>Agaricales</taxon>
        <taxon>Marasmiineae</taxon>
        <taxon>Marasmiaceae</taxon>
        <taxon>Marasmius</taxon>
    </lineage>
</organism>
<dbReference type="Proteomes" id="UP001465976">
    <property type="component" value="Unassembled WGS sequence"/>
</dbReference>
<proteinExistence type="predicted"/>
<keyword evidence="2" id="KW-1185">Reference proteome</keyword>
<evidence type="ECO:0000313" key="1">
    <source>
        <dbReference type="EMBL" id="KAL0569171.1"/>
    </source>
</evidence>
<comment type="caution">
    <text evidence="1">The sequence shown here is derived from an EMBL/GenBank/DDBJ whole genome shotgun (WGS) entry which is preliminary data.</text>
</comment>
<evidence type="ECO:0000313" key="2">
    <source>
        <dbReference type="Proteomes" id="UP001465976"/>
    </source>
</evidence>